<name>A0A318QZF2_9PROT</name>
<evidence type="ECO:0000313" key="2">
    <source>
        <dbReference type="Proteomes" id="UP000247417"/>
    </source>
</evidence>
<sequence length="77" mass="8413">MVVVLIGPGLMPEHDNLSCFSFHTTSIRATRRRTARDAGKKAFYGTHLLTTFGTEQAISSSRYHVPAGRGPRLAIAL</sequence>
<organism evidence="1 2">
    <name type="scientific">Komagataeibacter oboediens</name>
    <dbReference type="NCBI Taxonomy" id="65958"/>
    <lineage>
        <taxon>Bacteria</taxon>
        <taxon>Pseudomonadati</taxon>
        <taxon>Pseudomonadota</taxon>
        <taxon>Alphaproteobacteria</taxon>
        <taxon>Acetobacterales</taxon>
        <taxon>Acetobacteraceae</taxon>
        <taxon>Komagataeibacter</taxon>
    </lineage>
</organism>
<protein>
    <submittedName>
        <fullName evidence="1">Uncharacterized protein</fullName>
    </submittedName>
</protein>
<comment type="caution">
    <text evidence="1">The sequence shown here is derived from an EMBL/GenBank/DDBJ whole genome shotgun (WGS) entry which is preliminary data.</text>
</comment>
<evidence type="ECO:0000313" key="1">
    <source>
        <dbReference type="EMBL" id="PYD83108.1"/>
    </source>
</evidence>
<proteinExistence type="predicted"/>
<accession>A0A318QZF2</accession>
<reference evidence="1 2" key="1">
    <citation type="submission" date="2017-07" db="EMBL/GenBank/DDBJ databases">
        <title>A draft genome sequence of Komagataeibacter oboediens LMG 18849.</title>
        <authorList>
            <person name="Skraban J."/>
            <person name="Cleenwerck I."/>
            <person name="Vandamme P."/>
            <person name="Trcek J."/>
        </authorList>
    </citation>
    <scope>NUCLEOTIDE SEQUENCE [LARGE SCALE GENOMIC DNA]</scope>
    <source>
        <strain evidence="1 2">LMG 18849</strain>
    </source>
</reference>
<dbReference type="EMBL" id="NKTX01000003">
    <property type="protein sequence ID" value="PYD83108.1"/>
    <property type="molecule type" value="Genomic_DNA"/>
</dbReference>
<dbReference type="AlphaFoldDB" id="A0A318QZF2"/>
<gene>
    <name evidence="1" type="ORF">CFR80_03675</name>
</gene>
<dbReference type="Proteomes" id="UP000247417">
    <property type="component" value="Unassembled WGS sequence"/>
</dbReference>